<evidence type="ECO:0000256" key="1">
    <source>
        <dbReference type="SAM" id="MobiDB-lite"/>
    </source>
</evidence>
<keyword evidence="3" id="KW-1185">Reference proteome</keyword>
<organism evidence="2 3">
    <name type="scientific">Thelonectria olida</name>
    <dbReference type="NCBI Taxonomy" id="1576542"/>
    <lineage>
        <taxon>Eukaryota</taxon>
        <taxon>Fungi</taxon>
        <taxon>Dikarya</taxon>
        <taxon>Ascomycota</taxon>
        <taxon>Pezizomycotina</taxon>
        <taxon>Sordariomycetes</taxon>
        <taxon>Hypocreomycetidae</taxon>
        <taxon>Hypocreales</taxon>
        <taxon>Nectriaceae</taxon>
        <taxon>Thelonectria</taxon>
    </lineage>
</organism>
<proteinExistence type="predicted"/>
<dbReference type="OrthoDB" id="5089392at2759"/>
<dbReference type="AlphaFoldDB" id="A0A9P9AXH0"/>
<dbReference type="Proteomes" id="UP000777438">
    <property type="component" value="Unassembled WGS sequence"/>
</dbReference>
<gene>
    <name evidence="2" type="ORF">B0T10DRAFT_181899</name>
</gene>
<reference evidence="2 3" key="1">
    <citation type="journal article" date="2021" name="Nat. Commun.">
        <title>Genetic determinants of endophytism in the Arabidopsis root mycobiome.</title>
        <authorList>
            <person name="Mesny F."/>
            <person name="Miyauchi S."/>
            <person name="Thiergart T."/>
            <person name="Pickel B."/>
            <person name="Atanasova L."/>
            <person name="Karlsson M."/>
            <person name="Huettel B."/>
            <person name="Barry K.W."/>
            <person name="Haridas S."/>
            <person name="Chen C."/>
            <person name="Bauer D."/>
            <person name="Andreopoulos W."/>
            <person name="Pangilinan J."/>
            <person name="LaButti K."/>
            <person name="Riley R."/>
            <person name="Lipzen A."/>
            <person name="Clum A."/>
            <person name="Drula E."/>
            <person name="Henrissat B."/>
            <person name="Kohler A."/>
            <person name="Grigoriev I.V."/>
            <person name="Martin F.M."/>
            <person name="Hacquard S."/>
        </authorList>
    </citation>
    <scope>NUCLEOTIDE SEQUENCE [LARGE SCALE GENOMIC DNA]</scope>
    <source>
        <strain evidence="2 3">MPI-CAGE-CH-0241</strain>
    </source>
</reference>
<evidence type="ECO:0000313" key="2">
    <source>
        <dbReference type="EMBL" id="KAH6897279.1"/>
    </source>
</evidence>
<accession>A0A9P9AXH0</accession>
<protein>
    <submittedName>
        <fullName evidence="2">Uncharacterized protein</fullName>
    </submittedName>
</protein>
<sequence>MMDSHNTRSAPQPINPRRTSATSTSDQCGGSYFDSPAIMDEKRRTDSYSSDVSIGLDSTPASPPKSSHTFIKPTATVNRYTTCGRHTDQLLFGGPSLTELARSFIRRH</sequence>
<name>A0A9P9AXH0_9HYPO</name>
<comment type="caution">
    <text evidence="2">The sequence shown here is derived from an EMBL/GenBank/DDBJ whole genome shotgun (WGS) entry which is preliminary data.</text>
</comment>
<feature type="region of interest" description="Disordered" evidence="1">
    <location>
        <begin position="1"/>
        <end position="70"/>
    </location>
</feature>
<feature type="compositionally biased region" description="Polar residues" evidence="1">
    <location>
        <begin position="7"/>
        <end position="28"/>
    </location>
</feature>
<dbReference type="EMBL" id="JAGPYM010000003">
    <property type="protein sequence ID" value="KAH6897279.1"/>
    <property type="molecule type" value="Genomic_DNA"/>
</dbReference>
<evidence type="ECO:0000313" key="3">
    <source>
        <dbReference type="Proteomes" id="UP000777438"/>
    </source>
</evidence>